<evidence type="ECO:0000313" key="7">
    <source>
        <dbReference type="EMBL" id="GFH16939.1"/>
    </source>
</evidence>
<evidence type="ECO:0000256" key="1">
    <source>
        <dbReference type="ARBA" id="ARBA00004123"/>
    </source>
</evidence>
<reference evidence="7 8" key="1">
    <citation type="submission" date="2020-02" db="EMBL/GenBank/DDBJ databases">
        <title>Draft genome sequence of Haematococcus lacustris strain NIES-144.</title>
        <authorList>
            <person name="Morimoto D."/>
            <person name="Nakagawa S."/>
            <person name="Yoshida T."/>
            <person name="Sawayama S."/>
        </authorList>
    </citation>
    <scope>NUCLEOTIDE SEQUENCE [LARGE SCALE GENOMIC DNA]</scope>
    <source>
        <strain evidence="7 8">NIES-144</strain>
    </source>
</reference>
<protein>
    <recommendedName>
        <fullName evidence="5">DNA-directed RNA polymerase III subunit RPC3</fullName>
        <shortName evidence="5">RNA polymerase III subunit C3</shortName>
    </recommendedName>
</protein>
<evidence type="ECO:0000256" key="4">
    <source>
        <dbReference type="ARBA" id="ARBA00023242"/>
    </source>
</evidence>
<dbReference type="PANTHER" id="PTHR12949">
    <property type="entry name" value="RNA POLYMERASE III DNA DIRECTED -RELATED"/>
    <property type="match status" value="1"/>
</dbReference>
<dbReference type="EMBL" id="BLLF01001072">
    <property type="protein sequence ID" value="GFH16939.1"/>
    <property type="molecule type" value="Genomic_DNA"/>
</dbReference>
<dbReference type="InterPro" id="IPR039748">
    <property type="entry name" value="RPC3"/>
</dbReference>
<comment type="subcellular location">
    <subcellularLocation>
        <location evidence="1 5">Nucleus</location>
    </subcellularLocation>
</comment>
<name>A0A699ZCC4_HAELA</name>
<evidence type="ECO:0000313" key="8">
    <source>
        <dbReference type="Proteomes" id="UP000485058"/>
    </source>
</evidence>
<keyword evidence="8" id="KW-1185">Reference proteome</keyword>
<dbReference type="Gene3D" id="1.10.10.10">
    <property type="entry name" value="Winged helix-like DNA-binding domain superfamily/Winged helix DNA-binding domain"/>
    <property type="match status" value="1"/>
</dbReference>
<accession>A0A699ZCC4</accession>
<evidence type="ECO:0000259" key="6">
    <source>
        <dbReference type="Pfam" id="PF22536"/>
    </source>
</evidence>
<dbReference type="GO" id="GO:0005666">
    <property type="term" value="C:RNA polymerase III complex"/>
    <property type="evidence" value="ECO:0007669"/>
    <property type="project" value="UniProtKB-UniRule"/>
</dbReference>
<sequence>MGVRIFRMLLLRGQLEQKQVSDCAMIPARDTRETLYRMLTSGFVFMQDIPKTADRAPTRTFYTWRSDWAVTCDRFAVELYRAAGNVWARLQHEMQRARQLLDLIEEATDLGKLTFSITPAQRSQLQRLNTVSQVLDAGLMQLDDSIALFNTF</sequence>
<keyword evidence="4 5" id="KW-0539">Nucleus</keyword>
<comment type="function">
    <text evidence="5">DNA-dependent RNA polymerase catalyzes the transcription of DNA into RNA using the four ribonucleoside triphosphates as substrates. Specific core component of RNA polymerase III which synthesizes small RNAs, such as 5S rRNA and tRNAs.</text>
</comment>
<dbReference type="AlphaFoldDB" id="A0A699ZCC4"/>
<organism evidence="7 8">
    <name type="scientific">Haematococcus lacustris</name>
    <name type="common">Green alga</name>
    <name type="synonym">Haematococcus pluvialis</name>
    <dbReference type="NCBI Taxonomy" id="44745"/>
    <lineage>
        <taxon>Eukaryota</taxon>
        <taxon>Viridiplantae</taxon>
        <taxon>Chlorophyta</taxon>
        <taxon>core chlorophytes</taxon>
        <taxon>Chlorophyceae</taxon>
        <taxon>CS clade</taxon>
        <taxon>Chlamydomonadales</taxon>
        <taxon>Haematococcaceae</taxon>
        <taxon>Haematococcus</taxon>
    </lineage>
</organism>
<feature type="non-terminal residue" evidence="7">
    <location>
        <position position="1"/>
    </location>
</feature>
<feature type="domain" description="DNA-directed RNA polymerase III subunit RPC3 winged-helix" evidence="6">
    <location>
        <begin position="3"/>
        <end position="64"/>
    </location>
</feature>
<dbReference type="Proteomes" id="UP000485058">
    <property type="component" value="Unassembled WGS sequence"/>
</dbReference>
<evidence type="ECO:0000256" key="2">
    <source>
        <dbReference type="ARBA" id="ARBA00022478"/>
    </source>
</evidence>
<keyword evidence="3 5" id="KW-0804">Transcription</keyword>
<dbReference type="InterPro" id="IPR055207">
    <property type="entry name" value="POLR3C_WHD"/>
</dbReference>
<dbReference type="InterPro" id="IPR036388">
    <property type="entry name" value="WH-like_DNA-bd_sf"/>
</dbReference>
<evidence type="ECO:0000256" key="3">
    <source>
        <dbReference type="ARBA" id="ARBA00023163"/>
    </source>
</evidence>
<keyword evidence="2 5" id="KW-0240">DNA-directed RNA polymerase</keyword>
<comment type="subunit">
    <text evidence="5">Component of the RNA polymerase III (Pol III) complex consisting of 17 subunits.</text>
</comment>
<comment type="caution">
    <text evidence="7">The sequence shown here is derived from an EMBL/GenBank/DDBJ whole genome shotgun (WGS) entry which is preliminary data.</text>
</comment>
<dbReference type="PANTHER" id="PTHR12949:SF0">
    <property type="entry name" value="DNA-DIRECTED RNA POLYMERASE III SUBUNIT RPC3"/>
    <property type="match status" value="1"/>
</dbReference>
<dbReference type="GO" id="GO:0003697">
    <property type="term" value="F:single-stranded DNA binding"/>
    <property type="evidence" value="ECO:0007669"/>
    <property type="project" value="UniProtKB-UniRule"/>
</dbReference>
<proteinExistence type="inferred from homology"/>
<comment type="similarity">
    <text evidence="5">Belongs to the eukaryotic RPC3/POLR3C RNA polymerase subunit family.</text>
</comment>
<gene>
    <name evidence="7" type="ORF">HaLaN_13461</name>
</gene>
<dbReference type="Pfam" id="PF22536">
    <property type="entry name" value="WHD_POLR3C"/>
    <property type="match status" value="1"/>
</dbReference>
<evidence type="ECO:0000256" key="5">
    <source>
        <dbReference type="RuleBase" id="RU367076"/>
    </source>
</evidence>